<dbReference type="Proteomes" id="UP000000763">
    <property type="component" value="Chromosome 10"/>
</dbReference>
<protein>
    <submittedName>
        <fullName evidence="2">Os10g0556900 protein</fullName>
    </submittedName>
</protein>
<accession>A0A0P0XX66</accession>
<evidence type="ECO:0000313" key="2">
    <source>
        <dbReference type="EMBL" id="BAH94997.1"/>
    </source>
</evidence>
<dbReference type="KEGG" id="dosa:Os10g0556900"/>
<sequence length="71" mass="8002">YWNCVRLSLQSCDLSRLLLAVVIQRYPSCVLIDVLTSILLCYQFSKDVNGKGFRANGSESSNRQPKDKGFS</sequence>
<dbReference type="Gramene" id="Os10t0556900-01">
    <property type="protein sequence ID" value="Os10t0556900-01"/>
    <property type="gene ID" value="Os10g0556900"/>
</dbReference>
<gene>
    <name evidence="2" type="ordered locus">Os10g0556900</name>
</gene>
<evidence type="ECO:0000256" key="1">
    <source>
        <dbReference type="SAM" id="MobiDB-lite"/>
    </source>
</evidence>
<reference evidence="3" key="2">
    <citation type="journal article" date="2008" name="Nucleic Acids Res.">
        <title>The rice annotation project database (RAP-DB): 2008 update.</title>
        <authorList>
            <consortium name="The rice annotation project (RAP)"/>
        </authorList>
    </citation>
    <scope>GENOME REANNOTATION</scope>
    <source>
        <strain evidence="3">cv. Nipponbare</strain>
    </source>
</reference>
<dbReference type="OMA" id="CYQFSKD"/>
<evidence type="ECO:0000313" key="3">
    <source>
        <dbReference type="Proteomes" id="UP000000763"/>
    </source>
</evidence>
<reference evidence="2 3" key="1">
    <citation type="journal article" date="2005" name="Nature">
        <title>The map-based sequence of the rice genome.</title>
        <authorList>
            <consortium name="International rice genome sequencing project (IRGSP)"/>
            <person name="Matsumoto T."/>
            <person name="Wu J."/>
            <person name="Kanamori H."/>
            <person name="Katayose Y."/>
            <person name="Fujisawa M."/>
            <person name="Namiki N."/>
            <person name="Mizuno H."/>
            <person name="Yamamoto K."/>
            <person name="Antonio B.A."/>
            <person name="Baba T."/>
            <person name="Sakata K."/>
            <person name="Nagamura Y."/>
            <person name="Aoki H."/>
            <person name="Arikawa K."/>
            <person name="Arita K."/>
            <person name="Bito T."/>
            <person name="Chiden Y."/>
            <person name="Fujitsuka N."/>
            <person name="Fukunaka R."/>
            <person name="Hamada M."/>
            <person name="Harada C."/>
            <person name="Hayashi A."/>
            <person name="Hijishita S."/>
            <person name="Honda M."/>
            <person name="Hosokawa S."/>
            <person name="Ichikawa Y."/>
            <person name="Idonuma A."/>
            <person name="Iijima M."/>
            <person name="Ikeda M."/>
            <person name="Ikeno M."/>
            <person name="Ito K."/>
            <person name="Ito S."/>
            <person name="Ito T."/>
            <person name="Ito Y."/>
            <person name="Ito Y."/>
            <person name="Iwabuchi A."/>
            <person name="Kamiya K."/>
            <person name="Karasawa W."/>
            <person name="Kurita K."/>
            <person name="Katagiri S."/>
            <person name="Kikuta A."/>
            <person name="Kobayashi H."/>
            <person name="Kobayashi N."/>
            <person name="Machita K."/>
            <person name="Maehara T."/>
            <person name="Masukawa M."/>
            <person name="Mizubayashi T."/>
            <person name="Mukai Y."/>
            <person name="Nagasaki H."/>
            <person name="Nagata Y."/>
            <person name="Naito S."/>
            <person name="Nakashima M."/>
            <person name="Nakama Y."/>
            <person name="Nakamichi Y."/>
            <person name="Nakamura M."/>
            <person name="Meguro A."/>
            <person name="Negishi M."/>
            <person name="Ohta I."/>
            <person name="Ohta T."/>
            <person name="Okamoto M."/>
            <person name="Ono N."/>
            <person name="Saji S."/>
            <person name="Sakaguchi M."/>
            <person name="Sakai K."/>
            <person name="Shibata M."/>
            <person name="Shimokawa T."/>
            <person name="Song J."/>
            <person name="Takazaki Y."/>
            <person name="Terasawa K."/>
            <person name="Tsugane M."/>
            <person name="Tsuji K."/>
            <person name="Ueda S."/>
            <person name="Waki K."/>
            <person name="Yamagata H."/>
            <person name="Yamamoto M."/>
            <person name="Yamamoto S."/>
            <person name="Yamane H."/>
            <person name="Yoshiki S."/>
            <person name="Yoshihara R."/>
            <person name="Yukawa K."/>
            <person name="Zhong H."/>
            <person name="Yano M."/>
            <person name="Yuan Q."/>
            <person name="Ouyang S."/>
            <person name="Liu J."/>
            <person name="Jones K.M."/>
            <person name="Gansberger K."/>
            <person name="Moffat K."/>
            <person name="Hill J."/>
            <person name="Bera J."/>
            <person name="Fadrosh D."/>
            <person name="Jin S."/>
            <person name="Johri S."/>
            <person name="Kim M."/>
            <person name="Overton L."/>
            <person name="Reardon M."/>
            <person name="Tsitrin T."/>
            <person name="Vuong H."/>
            <person name="Weaver B."/>
            <person name="Ciecko A."/>
            <person name="Tallon L."/>
            <person name="Jackson J."/>
            <person name="Pai G."/>
            <person name="Aken S.V."/>
            <person name="Utterback T."/>
            <person name="Reidmuller S."/>
            <person name="Feldblyum T."/>
            <person name="Hsiao J."/>
            <person name="Zismann V."/>
            <person name="Iobst S."/>
            <person name="de Vazeille A.R."/>
            <person name="Buell C.R."/>
            <person name="Ying K."/>
            <person name="Li Y."/>
            <person name="Lu T."/>
            <person name="Huang Y."/>
            <person name="Zhao Q."/>
            <person name="Feng Q."/>
            <person name="Zhang L."/>
            <person name="Zhu J."/>
            <person name="Weng Q."/>
            <person name="Mu J."/>
            <person name="Lu Y."/>
            <person name="Fan D."/>
            <person name="Liu Y."/>
            <person name="Guan J."/>
            <person name="Zhang Y."/>
            <person name="Yu S."/>
            <person name="Liu X."/>
            <person name="Zhang Y."/>
            <person name="Hong G."/>
            <person name="Han B."/>
            <person name="Choisne N."/>
            <person name="Demange N."/>
            <person name="Orjeda G."/>
            <person name="Samain S."/>
            <person name="Cattolico L."/>
            <person name="Pelletier E."/>
            <person name="Couloux A."/>
            <person name="Segurens B."/>
            <person name="Wincker P."/>
            <person name="D'Hont A."/>
            <person name="Scarpelli C."/>
            <person name="Weissenbach J."/>
            <person name="Salanoubat M."/>
            <person name="Quetier F."/>
            <person name="Yu Y."/>
            <person name="Kim H.R."/>
            <person name="Rambo T."/>
            <person name="Currie J."/>
            <person name="Collura K."/>
            <person name="Luo M."/>
            <person name="Yang T."/>
            <person name="Ammiraju J.S.S."/>
            <person name="Engler F."/>
            <person name="Soderlund C."/>
            <person name="Wing R.A."/>
            <person name="Palmer L.E."/>
            <person name="de la Bastide M."/>
            <person name="Spiegel L."/>
            <person name="Nascimento L."/>
            <person name="Zutavern T."/>
            <person name="O'Shaughnessy A."/>
            <person name="Dike S."/>
            <person name="Dedhia N."/>
            <person name="Preston R."/>
            <person name="Balija V."/>
            <person name="McCombie W.R."/>
            <person name="Chow T."/>
            <person name="Chen H."/>
            <person name="Chung M."/>
            <person name="Chen C."/>
            <person name="Shaw J."/>
            <person name="Wu H."/>
            <person name="Hsiao K."/>
            <person name="Chao Y."/>
            <person name="Chu M."/>
            <person name="Cheng C."/>
            <person name="Hour A."/>
            <person name="Lee P."/>
            <person name="Lin S."/>
            <person name="Lin Y."/>
            <person name="Liou J."/>
            <person name="Liu S."/>
            <person name="Hsing Y."/>
            <person name="Raghuvanshi S."/>
            <person name="Mohanty A."/>
            <person name="Bharti A.K."/>
            <person name="Gaur A."/>
            <person name="Gupta V."/>
            <person name="Kumar D."/>
            <person name="Ravi V."/>
            <person name="Vij S."/>
            <person name="Kapur A."/>
            <person name="Khurana P."/>
            <person name="Khurana P."/>
            <person name="Khurana J.P."/>
            <person name="Tyagi A.K."/>
            <person name="Gaikwad K."/>
            <person name="Singh A."/>
            <person name="Dalal V."/>
            <person name="Srivastava S."/>
            <person name="Dixit A."/>
            <person name="Pal A.K."/>
            <person name="Ghazi I.A."/>
            <person name="Yadav M."/>
            <person name="Pandit A."/>
            <person name="Bhargava A."/>
            <person name="Sureshbabu K."/>
            <person name="Batra K."/>
            <person name="Sharma T.R."/>
            <person name="Mohapatra T."/>
            <person name="Singh N.K."/>
            <person name="Messing J."/>
            <person name="Nelson A.B."/>
            <person name="Fuks G."/>
            <person name="Kavchok S."/>
            <person name="Keizer G."/>
            <person name="Linton E."/>
            <person name="Llaca V."/>
            <person name="Song R."/>
            <person name="Tanyolac B."/>
            <person name="Young S."/>
            <person name="Ho-Il K."/>
            <person name="Hahn J.H."/>
            <person name="Sangsakoo G."/>
            <person name="Vanavichit A."/>
            <person name="de Mattos Luiz.A.T."/>
            <person name="Zimmer P.D."/>
            <person name="Malone G."/>
            <person name="Dellagostin O."/>
            <person name="de Oliveira A.C."/>
            <person name="Bevan M."/>
            <person name="Bancroft I."/>
            <person name="Minx P."/>
            <person name="Cordum H."/>
            <person name="Wilson R."/>
            <person name="Cheng Z."/>
            <person name="Jin W."/>
            <person name="Jiang J."/>
            <person name="Leong S.A."/>
            <person name="Iwama H."/>
            <person name="Gojobori T."/>
            <person name="Itoh T."/>
            <person name="Niimura Y."/>
            <person name="Fujii Y."/>
            <person name="Habara T."/>
            <person name="Sakai H."/>
            <person name="Sato Y."/>
            <person name="Wilson G."/>
            <person name="Kumar K."/>
            <person name="McCouch S."/>
            <person name="Juretic N."/>
            <person name="Hoen D."/>
            <person name="Wright S."/>
            <person name="Bruskiewich R."/>
            <person name="Bureau T."/>
            <person name="Miyao A."/>
            <person name="Hirochika H."/>
            <person name="Nishikawa T."/>
            <person name="Kadowaki K."/>
            <person name="Sugiura M."/>
            <person name="Burr B."/>
            <person name="Sasaki T."/>
        </authorList>
    </citation>
    <scope>NUCLEOTIDE SEQUENCE [LARGE SCALE GENOMIC DNA]</scope>
    <source>
        <strain evidence="3">cv. Nipponbare</strain>
    </source>
</reference>
<proteinExistence type="predicted"/>
<organism evidence="2 3">
    <name type="scientific">Oryza sativa subsp. japonica</name>
    <name type="common">Rice</name>
    <dbReference type="NCBI Taxonomy" id="39947"/>
    <lineage>
        <taxon>Eukaryota</taxon>
        <taxon>Viridiplantae</taxon>
        <taxon>Streptophyta</taxon>
        <taxon>Embryophyta</taxon>
        <taxon>Tracheophyta</taxon>
        <taxon>Spermatophyta</taxon>
        <taxon>Magnoliopsida</taxon>
        <taxon>Liliopsida</taxon>
        <taxon>Poales</taxon>
        <taxon>Poaceae</taxon>
        <taxon>BOP clade</taxon>
        <taxon>Oryzoideae</taxon>
        <taxon>Oryzeae</taxon>
        <taxon>Oryzinae</taxon>
        <taxon>Oryza</taxon>
        <taxon>Oryza sativa</taxon>
    </lineage>
</organism>
<dbReference type="AlphaFoldDB" id="A0A0P0XX66"/>
<feature type="region of interest" description="Disordered" evidence="1">
    <location>
        <begin position="49"/>
        <end position="71"/>
    </location>
</feature>
<dbReference type="EMBL" id="AP008216">
    <property type="protein sequence ID" value="BAH94997.1"/>
    <property type="molecule type" value="Genomic_DNA"/>
</dbReference>
<name>A0A0P0XX66_ORYSJ</name>
<feature type="non-terminal residue" evidence="2">
    <location>
        <position position="1"/>
    </location>
</feature>